<sequence>MSSAQNHVLSTPELLEAILARLPPVDLLLVQRISRDVSSLITSSPILQQKLFFRPVPPKPSGEWTLNSLLRNKLLPWFVSTDDRWCMPSYDTLEHLDWARDLKARDAFLCKDASWRKMFPVQPPPQSLRIVEIRTGQRGKYVREAMIPFSTGVTMDVLYDIPWEYLTSERASEFSLQINGCPG</sequence>
<dbReference type="OrthoDB" id="3800738at2759"/>
<keyword evidence="2" id="KW-1185">Reference proteome</keyword>
<name>A0A9P4N2F6_9PLEO</name>
<reference evidence="2" key="1">
    <citation type="journal article" date="2020" name="Stud. Mycol.">
        <title>101 Dothideomycetes genomes: A test case for predicting lifestyles and emergence of pathogens.</title>
        <authorList>
            <person name="Haridas S."/>
            <person name="Albert R."/>
            <person name="Binder M."/>
            <person name="Bloem J."/>
            <person name="LaButti K."/>
            <person name="Salamov A."/>
            <person name="Andreopoulos B."/>
            <person name="Baker S."/>
            <person name="Barry K."/>
            <person name="Bills G."/>
            <person name="Bluhm B."/>
            <person name="Cannon C."/>
            <person name="Castanera R."/>
            <person name="Culley D."/>
            <person name="Daum C."/>
            <person name="Ezra D."/>
            <person name="Gonzalez J."/>
            <person name="Henrissat B."/>
            <person name="Kuo A."/>
            <person name="Liang C."/>
            <person name="Lipzen A."/>
            <person name="Lutzoni F."/>
            <person name="Magnuson J."/>
            <person name="Mondo S."/>
            <person name="Nolan M."/>
            <person name="Ohm R."/>
            <person name="Pangilinan J."/>
            <person name="Park H.-J."/>
            <person name="Ramirez L."/>
            <person name="Alfaro M."/>
            <person name="Sun H."/>
            <person name="Tritt A."/>
            <person name="Yoshinaga Y."/>
            <person name="Zwiers L.-H."/>
            <person name="Turgeon B."/>
            <person name="Goodwin S."/>
            <person name="Spatafora J."/>
            <person name="Crous P."/>
            <person name="Grigoriev I."/>
        </authorList>
    </citation>
    <scope>NUCLEOTIDE SEQUENCE [LARGE SCALE GENOMIC DNA]</scope>
    <source>
        <strain evidence="2">CBS 304.66</strain>
    </source>
</reference>
<dbReference type="SUPFAM" id="SSF81383">
    <property type="entry name" value="F-box domain"/>
    <property type="match status" value="1"/>
</dbReference>
<dbReference type="InterPro" id="IPR036047">
    <property type="entry name" value="F-box-like_dom_sf"/>
</dbReference>
<dbReference type="Proteomes" id="UP000800093">
    <property type="component" value="Unassembled WGS sequence"/>
</dbReference>
<evidence type="ECO:0008006" key="3">
    <source>
        <dbReference type="Google" id="ProtNLM"/>
    </source>
</evidence>
<dbReference type="EMBL" id="ML986639">
    <property type="protein sequence ID" value="KAF2262528.1"/>
    <property type="molecule type" value="Genomic_DNA"/>
</dbReference>
<comment type="caution">
    <text evidence="1">The sequence shown here is derived from an EMBL/GenBank/DDBJ whole genome shotgun (WGS) entry which is preliminary data.</text>
</comment>
<accession>A0A9P4N2F6</accession>
<evidence type="ECO:0000313" key="2">
    <source>
        <dbReference type="Proteomes" id="UP000800093"/>
    </source>
</evidence>
<evidence type="ECO:0000313" key="1">
    <source>
        <dbReference type="EMBL" id="KAF2262528.1"/>
    </source>
</evidence>
<dbReference type="AlphaFoldDB" id="A0A9P4N2F6"/>
<proteinExistence type="predicted"/>
<protein>
    <recommendedName>
        <fullName evidence="3">F-box domain-containing protein</fullName>
    </recommendedName>
</protein>
<organism evidence="1 2">
    <name type="scientific">Lojkania enalia</name>
    <dbReference type="NCBI Taxonomy" id="147567"/>
    <lineage>
        <taxon>Eukaryota</taxon>
        <taxon>Fungi</taxon>
        <taxon>Dikarya</taxon>
        <taxon>Ascomycota</taxon>
        <taxon>Pezizomycotina</taxon>
        <taxon>Dothideomycetes</taxon>
        <taxon>Pleosporomycetidae</taxon>
        <taxon>Pleosporales</taxon>
        <taxon>Pleosporales incertae sedis</taxon>
        <taxon>Lojkania</taxon>
    </lineage>
</organism>
<gene>
    <name evidence="1" type="ORF">CC78DRAFT_582472</name>
</gene>